<dbReference type="Proteomes" id="UP000460549">
    <property type="component" value="Unassembled WGS sequence"/>
</dbReference>
<name>A0A7X2PBZ1_9SPIO</name>
<evidence type="ECO:0000256" key="2">
    <source>
        <dbReference type="ARBA" id="ARBA00022801"/>
    </source>
</evidence>
<organism evidence="4 5">
    <name type="scientific">Bullifex porci</name>
    <dbReference type="NCBI Taxonomy" id="2606638"/>
    <lineage>
        <taxon>Bacteria</taxon>
        <taxon>Pseudomonadati</taxon>
        <taxon>Spirochaetota</taxon>
        <taxon>Spirochaetia</taxon>
        <taxon>Spirochaetales</taxon>
        <taxon>Spirochaetaceae</taxon>
        <taxon>Bullifex</taxon>
    </lineage>
</organism>
<evidence type="ECO:0000313" key="4">
    <source>
        <dbReference type="EMBL" id="MSU06059.1"/>
    </source>
</evidence>
<dbReference type="EMBL" id="VUNN01000006">
    <property type="protein sequence ID" value="MSU06059.1"/>
    <property type="molecule type" value="Genomic_DNA"/>
</dbReference>
<dbReference type="RefSeq" id="WP_154425035.1">
    <property type="nucleotide sequence ID" value="NZ_VUNN01000006.1"/>
</dbReference>
<dbReference type="Gene3D" id="3.40.50.1110">
    <property type="entry name" value="SGNH hydrolase"/>
    <property type="match status" value="1"/>
</dbReference>
<evidence type="ECO:0000259" key="3">
    <source>
        <dbReference type="Pfam" id="PF13472"/>
    </source>
</evidence>
<dbReference type="CDD" id="cd01821">
    <property type="entry name" value="Rhamnogalacturan_acetylesterase_like"/>
    <property type="match status" value="1"/>
</dbReference>
<comment type="similarity">
    <text evidence="1">Belongs to the 'GDSL' lipolytic enzyme family.</text>
</comment>
<feature type="domain" description="SGNH hydrolase-type esterase" evidence="3">
    <location>
        <begin position="6"/>
        <end position="162"/>
    </location>
</feature>
<dbReference type="InterPro" id="IPR013830">
    <property type="entry name" value="SGNH_hydro"/>
</dbReference>
<dbReference type="GO" id="GO:0016788">
    <property type="term" value="F:hydrolase activity, acting on ester bonds"/>
    <property type="evidence" value="ECO:0007669"/>
    <property type="project" value="UniProtKB-ARBA"/>
</dbReference>
<accession>A0A7X2PBZ1</accession>
<dbReference type="SUPFAM" id="SSF52266">
    <property type="entry name" value="SGNH hydrolase"/>
    <property type="match status" value="1"/>
</dbReference>
<protein>
    <submittedName>
        <fullName evidence="4">Rhamnogalacturonan acetylesterase</fullName>
    </submittedName>
</protein>
<gene>
    <name evidence="4" type="ORF">FYJ80_04625</name>
</gene>
<dbReference type="AlphaFoldDB" id="A0A7X2PBZ1"/>
<sequence>MSKLFLLGDSTCAIKEERYRPETGWGECFSQYLANGFELCNMAQNGRSTEMIIHEGIFFYCYYRSQAGDWVIIQFGHNETKPELHRHTFSQTTYKLNLRWFIRNLRKKGVNVVLISSIARRRFENGVCVNTHEDYPEAMKQVAEEEGVSFIEMSERTRKYLNEVGEQESIKYFMNFGPGIYPNYPNGKEDNTHLRPEGAALIANMIYNECKKLKLEFVK</sequence>
<proteinExistence type="inferred from homology"/>
<evidence type="ECO:0000313" key="5">
    <source>
        <dbReference type="Proteomes" id="UP000460549"/>
    </source>
</evidence>
<dbReference type="Pfam" id="PF13472">
    <property type="entry name" value="Lipase_GDSL_2"/>
    <property type="match status" value="1"/>
</dbReference>
<dbReference type="InterPro" id="IPR037459">
    <property type="entry name" value="RhgT-like"/>
</dbReference>
<dbReference type="PANTHER" id="PTHR43695:SF1">
    <property type="entry name" value="RHAMNOGALACTURONAN ACETYLESTERASE"/>
    <property type="match status" value="1"/>
</dbReference>
<keyword evidence="5" id="KW-1185">Reference proteome</keyword>
<comment type="caution">
    <text evidence="4">The sequence shown here is derived from an EMBL/GenBank/DDBJ whole genome shotgun (WGS) entry which is preliminary data.</text>
</comment>
<reference evidence="4 5" key="1">
    <citation type="submission" date="2019-08" db="EMBL/GenBank/DDBJ databases">
        <title>In-depth cultivation of the pig gut microbiome towards novel bacterial diversity and tailored functional studies.</title>
        <authorList>
            <person name="Wylensek D."/>
            <person name="Hitch T.C.A."/>
            <person name="Clavel T."/>
        </authorList>
    </citation>
    <scope>NUCLEOTIDE SEQUENCE [LARGE SCALE GENOMIC DNA]</scope>
    <source>
        <strain evidence="4 5">NM-380-WT-3C1</strain>
    </source>
</reference>
<evidence type="ECO:0000256" key="1">
    <source>
        <dbReference type="ARBA" id="ARBA00008668"/>
    </source>
</evidence>
<dbReference type="PANTHER" id="PTHR43695">
    <property type="entry name" value="PUTATIVE (AFU_ORTHOLOGUE AFUA_2G17250)-RELATED"/>
    <property type="match status" value="1"/>
</dbReference>
<keyword evidence="2" id="KW-0378">Hydrolase</keyword>
<dbReference type="InterPro" id="IPR036514">
    <property type="entry name" value="SGNH_hydro_sf"/>
</dbReference>